<organism evidence="2 3">
    <name type="scientific">Peronospora matthiolae</name>
    <dbReference type="NCBI Taxonomy" id="2874970"/>
    <lineage>
        <taxon>Eukaryota</taxon>
        <taxon>Sar</taxon>
        <taxon>Stramenopiles</taxon>
        <taxon>Oomycota</taxon>
        <taxon>Peronosporomycetes</taxon>
        <taxon>Peronosporales</taxon>
        <taxon>Peronosporaceae</taxon>
        <taxon>Peronospora</taxon>
    </lineage>
</organism>
<evidence type="ECO:0000313" key="2">
    <source>
        <dbReference type="EMBL" id="CAK7944474.1"/>
    </source>
</evidence>
<accession>A0AAV1VG33</accession>
<evidence type="ECO:0000256" key="1">
    <source>
        <dbReference type="SAM" id="MobiDB-lite"/>
    </source>
</evidence>
<name>A0AAV1VG33_9STRA</name>
<dbReference type="EMBL" id="CAKLBY020000308">
    <property type="protein sequence ID" value="CAK7944474.1"/>
    <property type="molecule type" value="Genomic_DNA"/>
</dbReference>
<sequence>MRAFMRAIGLGGFCRHPAATAASRTSATPAAAARGHRVKTLKRKKKTGNRSGASGARCSTRFSSTVERSQFLLFCGSDTSTSPAELVSSDGTTLASRFARLNAPGTAAAQPVINRHMPVFFMPPVVAELPSSCRRL</sequence>
<evidence type="ECO:0000313" key="3">
    <source>
        <dbReference type="Proteomes" id="UP001162060"/>
    </source>
</evidence>
<feature type="compositionally biased region" description="Basic residues" evidence="1">
    <location>
        <begin position="34"/>
        <end position="48"/>
    </location>
</feature>
<dbReference type="Proteomes" id="UP001162060">
    <property type="component" value="Unassembled WGS sequence"/>
</dbReference>
<protein>
    <submittedName>
        <fullName evidence="2">Uncharacterized protein</fullName>
    </submittedName>
</protein>
<reference evidence="2" key="1">
    <citation type="submission" date="2024-01" db="EMBL/GenBank/DDBJ databases">
        <authorList>
            <person name="Webb A."/>
        </authorList>
    </citation>
    <scope>NUCLEOTIDE SEQUENCE</scope>
    <source>
        <strain evidence="2">Pm1</strain>
    </source>
</reference>
<feature type="region of interest" description="Disordered" evidence="1">
    <location>
        <begin position="24"/>
        <end position="57"/>
    </location>
</feature>
<gene>
    <name evidence="2" type="ORF">PM001_LOCUS29624</name>
</gene>
<feature type="compositionally biased region" description="Low complexity" evidence="1">
    <location>
        <begin position="24"/>
        <end position="33"/>
    </location>
</feature>
<dbReference type="AlphaFoldDB" id="A0AAV1VG33"/>
<comment type="caution">
    <text evidence="2">The sequence shown here is derived from an EMBL/GenBank/DDBJ whole genome shotgun (WGS) entry which is preliminary data.</text>
</comment>
<proteinExistence type="predicted"/>